<evidence type="ECO:0000313" key="4">
    <source>
        <dbReference type="EMBL" id="KAF5575159.1"/>
    </source>
</evidence>
<dbReference type="SUPFAM" id="SSF51556">
    <property type="entry name" value="Metallo-dependent hydrolases"/>
    <property type="match status" value="1"/>
</dbReference>
<dbReference type="EMBL" id="JAAOAS010000483">
    <property type="protein sequence ID" value="KAF5575159.1"/>
    <property type="molecule type" value="Genomic_DNA"/>
</dbReference>
<dbReference type="Gene3D" id="3.20.20.140">
    <property type="entry name" value="Metal-dependent hydrolases"/>
    <property type="match status" value="2"/>
</dbReference>
<comment type="caution">
    <text evidence="1">Lacks conserved residue(s) required for the propagation of feature annotation.</text>
</comment>
<dbReference type="InterPro" id="IPR006680">
    <property type="entry name" value="Amidohydro-rel"/>
</dbReference>
<reference evidence="4 5" key="1">
    <citation type="submission" date="2020-05" db="EMBL/GenBank/DDBJ databases">
        <title>Identification and distribution of gene clusters putatively required for synthesis of sphingolipid metabolism inhibitors in phylogenetically diverse species of the filamentous fungus Fusarium.</title>
        <authorList>
            <person name="Kim H.-S."/>
            <person name="Busman M."/>
            <person name="Brown D.W."/>
            <person name="Divon H."/>
            <person name="Uhlig S."/>
            <person name="Proctor R.H."/>
        </authorList>
    </citation>
    <scope>NUCLEOTIDE SEQUENCE [LARGE SCALE GENOMIC DNA]</scope>
    <source>
        <strain evidence="4 5">NRRL 36939</strain>
    </source>
</reference>
<dbReference type="InterPro" id="IPR050112">
    <property type="entry name" value="Urease_alpha_subunit"/>
</dbReference>
<dbReference type="AlphaFoldDB" id="A0A8H5KJ28"/>
<proteinExistence type="inferred from homology"/>
<organism evidence="4 5">
    <name type="scientific">Fusarium pseudocircinatum</name>
    <dbReference type="NCBI Taxonomy" id="56676"/>
    <lineage>
        <taxon>Eukaryota</taxon>
        <taxon>Fungi</taxon>
        <taxon>Dikarya</taxon>
        <taxon>Ascomycota</taxon>
        <taxon>Pezizomycotina</taxon>
        <taxon>Sordariomycetes</taxon>
        <taxon>Hypocreomycetidae</taxon>
        <taxon>Hypocreales</taxon>
        <taxon>Nectriaceae</taxon>
        <taxon>Fusarium</taxon>
        <taxon>Fusarium fujikuroi species complex</taxon>
    </lineage>
</organism>
<dbReference type="InterPro" id="IPR005848">
    <property type="entry name" value="Urease_asu"/>
</dbReference>
<evidence type="ECO:0000256" key="2">
    <source>
        <dbReference type="RuleBase" id="RU004158"/>
    </source>
</evidence>
<dbReference type="InterPro" id="IPR032466">
    <property type="entry name" value="Metal_Hydrolase"/>
</dbReference>
<accession>A0A8H5KJ28</accession>
<protein>
    <submittedName>
        <fullName evidence="4">Urea amidohydrolase (Urease) alpha subunit</fullName>
    </submittedName>
</protein>
<comment type="similarity">
    <text evidence="2">Belongs to the metallo-dependent hydrolases superfamily. Urease alpha subunit family.</text>
</comment>
<dbReference type="PROSITE" id="PS51368">
    <property type="entry name" value="UREASE_3"/>
    <property type="match status" value="2"/>
</dbReference>
<dbReference type="GO" id="GO:0009039">
    <property type="term" value="F:urease activity"/>
    <property type="evidence" value="ECO:0007669"/>
    <property type="project" value="InterPro"/>
</dbReference>
<sequence>MVGLVDQIKAGIVAPKLHEDFGFWSVCGEHDIQCHIHTDGLNEAGFLEHSAAIFKGRRIHMYHVGAAGGGHAPDVIKLVAYHNVLPSSMTPTMPYTTNTIDEHIDMAAYCHHLLKDNPDDASFLKNRIREETISTEDILHDIGAISIMPSDSQAMGRSAEVLTCTWKVAHKNKVQRGTLDEDILKKGFITYAQMALHPESSVMLVPQASIATGGDVHLYGLKKQIEVVKNCRTVKKSDLKYNSTTLKVEVDPKTLVVTCDGEELRAIKTHDSARSVSSSVHSQNVNQASHDTAFDLHNPFETGDIQTQHTSSHEPNIFAAITPGLSHQSPVPYHQAPTLGSVTITTQLQFSKSLDDRNGSTSIPMGASSESDPCMTYLLVGLFKYGFHRCNPSVVDQQSRLAYLITDYLSAAADFFWIRNI</sequence>
<comment type="caution">
    <text evidence="4">The sequence shown here is derived from an EMBL/GenBank/DDBJ whole genome shotgun (WGS) entry which is preliminary data.</text>
</comment>
<dbReference type="GO" id="GO:0016151">
    <property type="term" value="F:nickel cation binding"/>
    <property type="evidence" value="ECO:0007669"/>
    <property type="project" value="InterPro"/>
</dbReference>
<keyword evidence="5" id="KW-1185">Reference proteome</keyword>
<dbReference type="OrthoDB" id="1708534at2759"/>
<dbReference type="InterPro" id="IPR017951">
    <property type="entry name" value="Urease_asu_c"/>
</dbReference>
<feature type="active site" description="Proton donor" evidence="1">
    <location>
        <position position="111"/>
    </location>
</feature>
<evidence type="ECO:0000256" key="1">
    <source>
        <dbReference type="PROSITE-ProRule" id="PRU00700"/>
    </source>
</evidence>
<evidence type="ECO:0000259" key="3">
    <source>
        <dbReference type="PROSITE" id="PS51368"/>
    </source>
</evidence>
<keyword evidence="1 4" id="KW-0378">Hydrolase</keyword>
<evidence type="ECO:0000313" key="5">
    <source>
        <dbReference type="Proteomes" id="UP000546213"/>
    </source>
</evidence>
<dbReference type="Pfam" id="PF01979">
    <property type="entry name" value="Amidohydro_1"/>
    <property type="match status" value="1"/>
</dbReference>
<dbReference type="PANTHER" id="PTHR43440:SF1">
    <property type="entry name" value="UREASE"/>
    <property type="match status" value="1"/>
</dbReference>
<dbReference type="PRINTS" id="PR01752">
    <property type="entry name" value="UREASE"/>
</dbReference>
<dbReference type="PANTHER" id="PTHR43440">
    <property type="entry name" value="UREASE"/>
    <property type="match status" value="1"/>
</dbReference>
<feature type="domain" description="Urease" evidence="3">
    <location>
        <begin position="198"/>
        <end position="264"/>
    </location>
</feature>
<name>A0A8H5KJ28_9HYPO</name>
<gene>
    <name evidence="4" type="ORF">FPCIR_13297</name>
</gene>
<feature type="domain" description="Urease" evidence="3">
    <location>
        <begin position="25"/>
        <end position="188"/>
    </location>
</feature>
<dbReference type="Proteomes" id="UP000546213">
    <property type="component" value="Unassembled WGS sequence"/>
</dbReference>